<name>A0A5S5CXD2_9SPHI</name>
<dbReference type="Proteomes" id="UP000325105">
    <property type="component" value="Unassembled WGS sequence"/>
</dbReference>
<proteinExistence type="predicted"/>
<sequence>MLFALYCAKFPGSRLAPVGGGCRKFYLPIVKGGRICQSGEIGDPARVIFKYISKTTIDGQNVPFGYLEIQN</sequence>
<comment type="caution">
    <text evidence="1">The sequence shown here is derived from an EMBL/GenBank/DDBJ whole genome shotgun (WGS) entry which is preliminary data.</text>
</comment>
<protein>
    <submittedName>
        <fullName evidence="1">Uncharacterized protein</fullName>
    </submittedName>
</protein>
<dbReference type="EMBL" id="VNHX01000034">
    <property type="protein sequence ID" value="TYP87754.1"/>
    <property type="molecule type" value="Genomic_DNA"/>
</dbReference>
<evidence type="ECO:0000313" key="1">
    <source>
        <dbReference type="EMBL" id="TYP87754.1"/>
    </source>
</evidence>
<dbReference type="AlphaFoldDB" id="A0A5S5CXD2"/>
<keyword evidence="2" id="KW-1185">Reference proteome</keyword>
<evidence type="ECO:0000313" key="2">
    <source>
        <dbReference type="Proteomes" id="UP000325105"/>
    </source>
</evidence>
<gene>
    <name evidence="1" type="ORF">BC792_1346</name>
</gene>
<organism evidence="1 2">
    <name type="scientific">Sphingobacterium allocomposti</name>
    <dbReference type="NCBI Taxonomy" id="415956"/>
    <lineage>
        <taxon>Bacteria</taxon>
        <taxon>Pseudomonadati</taxon>
        <taxon>Bacteroidota</taxon>
        <taxon>Sphingobacteriia</taxon>
        <taxon>Sphingobacteriales</taxon>
        <taxon>Sphingobacteriaceae</taxon>
        <taxon>Sphingobacterium</taxon>
    </lineage>
</organism>
<accession>A0A5S5CXD2</accession>
<reference evidence="1 2" key="1">
    <citation type="submission" date="2019-07" db="EMBL/GenBank/DDBJ databases">
        <title>Genomic Encyclopedia of Archaeal and Bacterial Type Strains, Phase II (KMG-II): from individual species to whole genera.</title>
        <authorList>
            <person name="Goeker M."/>
        </authorList>
    </citation>
    <scope>NUCLEOTIDE SEQUENCE [LARGE SCALE GENOMIC DNA]</scope>
    <source>
        <strain evidence="1 2">DSM 18850</strain>
    </source>
</reference>